<dbReference type="Proteomes" id="UP001139311">
    <property type="component" value="Unassembled WGS sequence"/>
</dbReference>
<dbReference type="InterPro" id="IPR027417">
    <property type="entry name" value="P-loop_NTPase"/>
</dbReference>
<dbReference type="AlphaFoldDB" id="A0A9X1IIN7"/>
<dbReference type="InterPro" id="IPR009744">
    <property type="entry name" value="VirC1"/>
</dbReference>
<name>A0A9X1IIN7_9PROT</name>
<dbReference type="CDD" id="cd02042">
    <property type="entry name" value="ParAB_family"/>
    <property type="match status" value="1"/>
</dbReference>
<evidence type="ECO:0000313" key="1">
    <source>
        <dbReference type="EMBL" id="MCB4825342.1"/>
    </source>
</evidence>
<organism evidence="1 2">
    <name type="scientific">Roseicella aerolata</name>
    <dbReference type="NCBI Taxonomy" id="2883479"/>
    <lineage>
        <taxon>Bacteria</taxon>
        <taxon>Pseudomonadati</taxon>
        <taxon>Pseudomonadota</taxon>
        <taxon>Alphaproteobacteria</taxon>
        <taxon>Acetobacterales</taxon>
        <taxon>Roseomonadaceae</taxon>
        <taxon>Roseicella</taxon>
    </lineage>
</organism>
<gene>
    <name evidence="1" type="ORF">LHA35_26875</name>
</gene>
<sequence>MPTIVFASPKGGAGKSTSAVILASELARKGAAVVLIDADPNRPVTAWARRPGKPESLEVVADVTEDTVIDEIEAAAARVPFVIVDLEGTASMTVAYAISRADLVLIPSQGSQLDAAEAAKAIRLIRQQEKAFARRIPHAVLFTRTSAAIRPRTLQHIRGEFETHGVPALETQMHEREAYRAVFSFGGTVDNLNASQVSGLEGAIRNARAFAAEVVALLRQAQAREAVA</sequence>
<protein>
    <submittedName>
        <fullName evidence="1">ParA family protein</fullName>
    </submittedName>
</protein>
<comment type="caution">
    <text evidence="1">The sequence shown here is derived from an EMBL/GenBank/DDBJ whole genome shotgun (WGS) entry which is preliminary data.</text>
</comment>
<dbReference type="Gene3D" id="3.40.50.300">
    <property type="entry name" value="P-loop containing nucleotide triphosphate hydrolases"/>
    <property type="match status" value="1"/>
</dbReference>
<accession>A0A9X1IIN7</accession>
<dbReference type="Pfam" id="PF07015">
    <property type="entry name" value="VirC1"/>
    <property type="match status" value="1"/>
</dbReference>
<evidence type="ECO:0000313" key="2">
    <source>
        <dbReference type="Proteomes" id="UP001139311"/>
    </source>
</evidence>
<dbReference type="SUPFAM" id="SSF52540">
    <property type="entry name" value="P-loop containing nucleoside triphosphate hydrolases"/>
    <property type="match status" value="1"/>
</dbReference>
<dbReference type="PIRSF" id="PIRSF009320">
    <property type="entry name" value="Nuc_binding_HP_1000"/>
    <property type="match status" value="1"/>
</dbReference>
<dbReference type="PANTHER" id="PTHR13696">
    <property type="entry name" value="P-LOOP CONTAINING NUCLEOSIDE TRIPHOSPHATE HYDROLASE"/>
    <property type="match status" value="1"/>
</dbReference>
<dbReference type="EMBL" id="JAJAQI010000084">
    <property type="protein sequence ID" value="MCB4825342.1"/>
    <property type="molecule type" value="Genomic_DNA"/>
</dbReference>
<reference evidence="1" key="1">
    <citation type="submission" date="2021-10" db="EMBL/GenBank/DDBJ databases">
        <title>Roseicella aerolatum sp. nov., isolated from aerosols of e-waste dismantling site.</title>
        <authorList>
            <person name="Qin T."/>
        </authorList>
    </citation>
    <scope>NUCLEOTIDE SEQUENCE</scope>
    <source>
        <strain evidence="1">GB24</strain>
    </source>
</reference>
<dbReference type="RefSeq" id="WP_226614186.1">
    <property type="nucleotide sequence ID" value="NZ_JAJAQI010000084.1"/>
</dbReference>
<dbReference type="PANTHER" id="PTHR13696:SF96">
    <property type="entry name" value="COBQ_COBB_MIND_PARA NUCLEOTIDE BINDING DOMAIN-CONTAINING PROTEIN"/>
    <property type="match status" value="1"/>
</dbReference>
<proteinExistence type="predicted"/>
<dbReference type="InterPro" id="IPR050678">
    <property type="entry name" value="DNA_Partitioning_ATPase"/>
</dbReference>
<keyword evidence="2" id="KW-1185">Reference proteome</keyword>